<dbReference type="Pfam" id="PF00781">
    <property type="entry name" value="DAGK_cat"/>
    <property type="match status" value="1"/>
</dbReference>
<dbReference type="InterPro" id="IPR001206">
    <property type="entry name" value="Diacylglycerol_kinase_cat_dom"/>
</dbReference>
<evidence type="ECO:0000259" key="1">
    <source>
        <dbReference type="PROSITE" id="PS50003"/>
    </source>
</evidence>
<feature type="domain" description="PH" evidence="1">
    <location>
        <begin position="10"/>
        <end position="120"/>
    </location>
</feature>
<sequence length="492" mass="55803">MMADFVEDLEAIKNSVLLTTFTCKKKRYKVFFHQNQIIWDKEKPPSVQVTVPIENVITVEHVNKTANHRLDDPTIDPHSFIIHYAKRRSNCTWKHATIAFSHTDPIQVASWVKTLQNTLQTFNQRPKSILLFLNPYGGKRNAMQIYEKLAKPLFQIAGVDVTVNVSQRKDQIRDFVTYHNLDMYDVVACVGGDGTVSELFNGLIIRECQLHNLDYNDINIDIPKPKMPIGIIPGGSTDTIAFCLHGTTDVQTAVLHIIFGGRIGLDLVSVYDETKLLRLYASVLSYGYLGDVAHSSDKYRWLGPKRYDYSGFKKLIYNMGYEGEIAMLSEKDDFTSSRCFESCSECSVCIDKTTEKKELVWKTIKGKYFMVSGANISCACDRSPNGIAPNSHLGDGNLHLVLVQHTSLLNNVRLLLRLSGRNKEIQQFPFVETHKAKEFCFRAINKKSKWNCDGEVQYQTDIRAKVRCQLLTILGRGMPVPTETVTNCCSFC</sequence>
<dbReference type="InterPro" id="IPR050187">
    <property type="entry name" value="Lipid_Phosphate_FormReg"/>
</dbReference>
<dbReference type="SUPFAM" id="SSF111331">
    <property type="entry name" value="NAD kinase/diacylglycerol kinase-like"/>
    <property type="match status" value="1"/>
</dbReference>
<dbReference type="SMART" id="SM00046">
    <property type="entry name" value="DAGKc"/>
    <property type="match status" value="1"/>
</dbReference>
<protein>
    <submittedName>
        <fullName evidence="4">Ceramide kinase</fullName>
    </submittedName>
</protein>
<dbReference type="InterPro" id="IPR017438">
    <property type="entry name" value="ATP-NAD_kinase_N"/>
</dbReference>
<accession>A0ABM1MA67</accession>
<evidence type="ECO:0000259" key="2">
    <source>
        <dbReference type="PROSITE" id="PS50146"/>
    </source>
</evidence>
<dbReference type="PROSITE" id="PS50146">
    <property type="entry name" value="DAGK"/>
    <property type="match status" value="1"/>
</dbReference>
<dbReference type="GO" id="GO:0016301">
    <property type="term" value="F:kinase activity"/>
    <property type="evidence" value="ECO:0007669"/>
    <property type="project" value="UniProtKB-KW"/>
</dbReference>
<dbReference type="Pfam" id="PF19280">
    <property type="entry name" value="CERK_C"/>
    <property type="match status" value="1"/>
</dbReference>
<dbReference type="GeneID" id="108558915"/>
<dbReference type="Gene3D" id="2.60.200.40">
    <property type="match status" value="1"/>
</dbReference>
<keyword evidence="3" id="KW-1185">Reference proteome</keyword>
<dbReference type="InterPro" id="IPR001849">
    <property type="entry name" value="PH_domain"/>
</dbReference>
<proteinExistence type="predicted"/>
<dbReference type="PROSITE" id="PS50003">
    <property type="entry name" value="PH_DOMAIN"/>
    <property type="match status" value="1"/>
</dbReference>
<dbReference type="PANTHER" id="PTHR12358">
    <property type="entry name" value="SPHINGOSINE KINASE"/>
    <property type="match status" value="1"/>
</dbReference>
<evidence type="ECO:0000313" key="4">
    <source>
        <dbReference type="RefSeq" id="XP_017771467.1"/>
    </source>
</evidence>
<dbReference type="RefSeq" id="XP_017771467.1">
    <property type="nucleotide sequence ID" value="XM_017915978.1"/>
</dbReference>
<dbReference type="Gene3D" id="3.40.50.10330">
    <property type="entry name" value="Probable inorganic polyphosphate/atp-NAD kinase, domain 1"/>
    <property type="match status" value="1"/>
</dbReference>
<dbReference type="InterPro" id="IPR045363">
    <property type="entry name" value="CERK_C"/>
</dbReference>
<dbReference type="InterPro" id="IPR057465">
    <property type="entry name" value="CERK_PH"/>
</dbReference>
<reference evidence="4" key="1">
    <citation type="submission" date="2025-08" db="UniProtKB">
        <authorList>
            <consortium name="RefSeq"/>
        </authorList>
    </citation>
    <scope>IDENTIFICATION</scope>
    <source>
        <tissue evidence="4">Whole Larva</tissue>
    </source>
</reference>
<keyword evidence="4" id="KW-0418">Kinase</keyword>
<dbReference type="InterPro" id="IPR016064">
    <property type="entry name" value="NAD/diacylglycerol_kinase_sf"/>
</dbReference>
<evidence type="ECO:0000313" key="3">
    <source>
        <dbReference type="Proteomes" id="UP000695000"/>
    </source>
</evidence>
<dbReference type="Proteomes" id="UP000695000">
    <property type="component" value="Unplaced"/>
</dbReference>
<keyword evidence="4" id="KW-0808">Transferase</keyword>
<name>A0ABM1MA67_NICVS</name>
<feature type="domain" description="DAGKc" evidence="2">
    <location>
        <begin position="124"/>
        <end position="274"/>
    </location>
</feature>
<dbReference type="PANTHER" id="PTHR12358:SF111">
    <property type="entry name" value="CERAMIDE KINASE, ISOFORM A"/>
    <property type="match status" value="1"/>
</dbReference>
<gene>
    <name evidence="4" type="primary">LOC108558915</name>
</gene>
<dbReference type="Pfam" id="PF25382">
    <property type="entry name" value="PH_CERK"/>
    <property type="match status" value="1"/>
</dbReference>
<organism evidence="3 4">
    <name type="scientific">Nicrophorus vespilloides</name>
    <name type="common">Boreal carrion beetle</name>
    <dbReference type="NCBI Taxonomy" id="110193"/>
    <lineage>
        <taxon>Eukaryota</taxon>
        <taxon>Metazoa</taxon>
        <taxon>Ecdysozoa</taxon>
        <taxon>Arthropoda</taxon>
        <taxon>Hexapoda</taxon>
        <taxon>Insecta</taxon>
        <taxon>Pterygota</taxon>
        <taxon>Neoptera</taxon>
        <taxon>Endopterygota</taxon>
        <taxon>Coleoptera</taxon>
        <taxon>Polyphaga</taxon>
        <taxon>Staphyliniformia</taxon>
        <taxon>Silphidae</taxon>
        <taxon>Nicrophorinae</taxon>
        <taxon>Nicrophorus</taxon>
    </lineage>
</organism>